<keyword evidence="3" id="KW-0808">Transferase</keyword>
<evidence type="ECO:0000256" key="1">
    <source>
        <dbReference type="ARBA" id="ARBA00009059"/>
    </source>
</evidence>
<accession>A0A1I7ZRR2</accession>
<dbReference type="PANTHER" id="PTHR12753:SF0">
    <property type="entry name" value="ALPHA N-TERMINAL PROTEIN METHYLTRANSFERASE 1"/>
    <property type="match status" value="1"/>
</dbReference>
<dbReference type="Proteomes" id="UP000095287">
    <property type="component" value="Unplaced"/>
</dbReference>
<evidence type="ECO:0000256" key="4">
    <source>
        <dbReference type="ARBA" id="ARBA00022691"/>
    </source>
</evidence>
<dbReference type="InterPro" id="IPR008576">
    <property type="entry name" value="MeTrfase_NTM1"/>
</dbReference>
<organism evidence="11 12">
    <name type="scientific">Steinernema glaseri</name>
    <dbReference type="NCBI Taxonomy" id="37863"/>
    <lineage>
        <taxon>Eukaryota</taxon>
        <taxon>Metazoa</taxon>
        <taxon>Ecdysozoa</taxon>
        <taxon>Nematoda</taxon>
        <taxon>Chromadorea</taxon>
        <taxon>Rhabditida</taxon>
        <taxon>Tylenchina</taxon>
        <taxon>Panagrolaimomorpha</taxon>
        <taxon>Strongyloidoidea</taxon>
        <taxon>Steinernematidae</taxon>
        <taxon>Steinernema</taxon>
    </lineage>
</organism>
<name>A0A1I7ZRR2_9BILA</name>
<dbReference type="AlphaFoldDB" id="A0A1I7ZRR2"/>
<dbReference type="GO" id="GO:0032259">
    <property type="term" value="P:methylation"/>
    <property type="evidence" value="ECO:0007669"/>
    <property type="project" value="UniProtKB-KW"/>
</dbReference>
<evidence type="ECO:0000256" key="10">
    <source>
        <dbReference type="ARBA" id="ARBA00048167"/>
    </source>
</evidence>
<evidence type="ECO:0000256" key="6">
    <source>
        <dbReference type="ARBA" id="ARBA00039449"/>
    </source>
</evidence>
<dbReference type="PANTHER" id="PTHR12753">
    <property type="entry name" value="AD-003 - RELATED"/>
    <property type="match status" value="1"/>
</dbReference>
<keyword evidence="4" id="KW-0949">S-adenosyl-L-methionine</keyword>
<comment type="similarity">
    <text evidence="1">Belongs to the methyltransferase superfamily. NTM1 family.</text>
</comment>
<evidence type="ECO:0000256" key="2">
    <source>
        <dbReference type="ARBA" id="ARBA00022603"/>
    </source>
</evidence>
<protein>
    <recommendedName>
        <fullName evidence="6">Alpha N-terminal protein methyltransferase 1</fullName>
        <ecNumber evidence="5">2.1.1.244</ecNumber>
    </recommendedName>
    <alternativeName>
        <fullName evidence="7">X-Pro-Lys N-terminal protein methyltransferase 1</fullName>
    </alternativeName>
</protein>
<evidence type="ECO:0000256" key="9">
    <source>
        <dbReference type="ARBA" id="ARBA00047885"/>
    </source>
</evidence>
<dbReference type="GO" id="GO:0005737">
    <property type="term" value="C:cytoplasm"/>
    <property type="evidence" value="ECO:0007669"/>
    <property type="project" value="TreeGrafter"/>
</dbReference>
<evidence type="ECO:0000313" key="11">
    <source>
        <dbReference type="Proteomes" id="UP000095287"/>
    </source>
</evidence>
<proteinExistence type="inferred from homology"/>
<reference evidence="12" key="1">
    <citation type="submission" date="2016-11" db="UniProtKB">
        <authorList>
            <consortium name="WormBaseParasite"/>
        </authorList>
    </citation>
    <scope>IDENTIFICATION</scope>
</reference>
<keyword evidence="2" id="KW-0489">Methyltransferase</keyword>
<dbReference type="InterPro" id="IPR029063">
    <property type="entry name" value="SAM-dependent_MTases_sf"/>
</dbReference>
<evidence type="ECO:0000256" key="3">
    <source>
        <dbReference type="ARBA" id="ARBA00022679"/>
    </source>
</evidence>
<dbReference type="WBParaSite" id="L893_g29163.t1">
    <property type="protein sequence ID" value="L893_g29163.t1"/>
    <property type="gene ID" value="L893_g29163"/>
</dbReference>
<evidence type="ECO:0000313" key="12">
    <source>
        <dbReference type="WBParaSite" id="L893_g29163.t1"/>
    </source>
</evidence>
<comment type="catalytic activity">
    <reaction evidence="8">
        <text>N-terminal L-seryl-L-prolyl-L-lysyl-[protein] + 3 S-adenosyl-L-methionine = N-terminal N,N,N-trimethyl-L-seryl-L-prolyl-L-lysyl-[protein] + 3 S-adenosyl-L-homocysteine + 3 H(+)</text>
        <dbReference type="Rhea" id="RHEA:54724"/>
        <dbReference type="Rhea" id="RHEA-COMP:13789"/>
        <dbReference type="Rhea" id="RHEA-COMP:13973"/>
        <dbReference type="ChEBI" id="CHEBI:15378"/>
        <dbReference type="ChEBI" id="CHEBI:57856"/>
        <dbReference type="ChEBI" id="CHEBI:59789"/>
        <dbReference type="ChEBI" id="CHEBI:138061"/>
        <dbReference type="ChEBI" id="CHEBI:138317"/>
        <dbReference type="EC" id="2.1.1.244"/>
    </reaction>
</comment>
<dbReference type="CDD" id="cd02440">
    <property type="entry name" value="AdoMet_MTases"/>
    <property type="match status" value="1"/>
</dbReference>
<dbReference type="Pfam" id="PF05891">
    <property type="entry name" value="Methyltransf_PK"/>
    <property type="match status" value="1"/>
</dbReference>
<dbReference type="SUPFAM" id="SSF53335">
    <property type="entry name" value="S-adenosyl-L-methionine-dependent methyltransferases"/>
    <property type="match status" value="1"/>
</dbReference>
<evidence type="ECO:0000256" key="7">
    <source>
        <dbReference type="ARBA" id="ARBA00043129"/>
    </source>
</evidence>
<keyword evidence="11" id="KW-1185">Reference proteome</keyword>
<comment type="catalytic activity">
    <reaction evidence="9">
        <text>N-terminal L-prolyl-L-prolyl-L-lysyl-[protein] + 2 S-adenosyl-L-methionine = N-terminal N,N-dimethyl-L-prolyl-L-prolyl-L-lysyl-[protein] + 2 S-adenosyl-L-homocysteine + 2 H(+)</text>
        <dbReference type="Rhea" id="RHEA:54736"/>
        <dbReference type="Rhea" id="RHEA-COMP:13787"/>
        <dbReference type="Rhea" id="RHEA-COMP:13974"/>
        <dbReference type="ChEBI" id="CHEBI:15378"/>
        <dbReference type="ChEBI" id="CHEBI:57856"/>
        <dbReference type="ChEBI" id="CHEBI:59789"/>
        <dbReference type="ChEBI" id="CHEBI:138059"/>
        <dbReference type="ChEBI" id="CHEBI:138318"/>
        <dbReference type="EC" id="2.1.1.244"/>
    </reaction>
</comment>
<dbReference type="GO" id="GO:0071885">
    <property type="term" value="F:N-terminal protein N-methyltransferase activity"/>
    <property type="evidence" value="ECO:0007669"/>
    <property type="project" value="UniProtKB-EC"/>
</dbReference>
<dbReference type="Gene3D" id="3.40.50.150">
    <property type="entry name" value="Vaccinia Virus protein VP39"/>
    <property type="match status" value="1"/>
</dbReference>
<comment type="catalytic activity">
    <reaction evidence="10">
        <text>N-terminal L-alanyl-L-prolyl-L-lysyl-[protein] + 3 S-adenosyl-L-methionine = N-terminal N,N,N-trimethyl-L-alanyl-L-prolyl-L-lysyl-[protein] + 3 S-adenosyl-L-homocysteine + 3 H(+)</text>
        <dbReference type="Rhea" id="RHEA:54712"/>
        <dbReference type="Rhea" id="RHEA-COMP:13785"/>
        <dbReference type="Rhea" id="RHEA-COMP:13971"/>
        <dbReference type="ChEBI" id="CHEBI:15378"/>
        <dbReference type="ChEBI" id="CHEBI:57856"/>
        <dbReference type="ChEBI" id="CHEBI:59789"/>
        <dbReference type="ChEBI" id="CHEBI:138057"/>
        <dbReference type="ChEBI" id="CHEBI:138315"/>
        <dbReference type="EC" id="2.1.1.244"/>
    </reaction>
</comment>
<dbReference type="EC" id="2.1.1.244" evidence="5"/>
<evidence type="ECO:0000256" key="8">
    <source>
        <dbReference type="ARBA" id="ARBA00047306"/>
    </source>
</evidence>
<sequence length="163" mass="18198">MGRALDCGCGIGRVTKHLLLPSFKTVDMVDVTESFISQSKAYIGAEDSRVGMKFVEGLQSFTPAENTYDVVWVQWVTGHLTDPHFIDFFARCKASLREGGVVVFKDNIGGREEPEFDAEDNSWTRPLPIVLDLLSKAGLNLVLNKKQLNFPKGMFEVRMLALN</sequence>
<evidence type="ECO:0000256" key="5">
    <source>
        <dbReference type="ARBA" id="ARBA00039112"/>
    </source>
</evidence>